<organism evidence="4 5">
    <name type="scientific">Reinekea thalattae</name>
    <dbReference type="NCBI Taxonomy" id="2593301"/>
    <lineage>
        <taxon>Bacteria</taxon>
        <taxon>Pseudomonadati</taxon>
        <taxon>Pseudomonadota</taxon>
        <taxon>Gammaproteobacteria</taxon>
        <taxon>Oceanospirillales</taxon>
        <taxon>Saccharospirillaceae</taxon>
        <taxon>Reinekea</taxon>
    </lineage>
</organism>
<keyword evidence="5" id="KW-1185">Reference proteome</keyword>
<dbReference type="RefSeq" id="WP_147714443.1">
    <property type="nucleotide sequence ID" value="NZ_VKAD01000002.1"/>
</dbReference>
<comment type="similarity">
    <text evidence="2">Belongs to the CDP-alcohol phosphatidyltransferase class-I family.</text>
</comment>
<protein>
    <submittedName>
        <fullName evidence="4">CDP-alcohol phosphatidyltransferase family protein</fullName>
    </submittedName>
</protein>
<comment type="caution">
    <text evidence="4">The sequence shown here is derived from an EMBL/GenBank/DDBJ whole genome shotgun (WGS) entry which is preliminary data.</text>
</comment>
<feature type="transmembrane region" description="Helical" evidence="3">
    <location>
        <begin position="31"/>
        <end position="60"/>
    </location>
</feature>
<gene>
    <name evidence="4" type="ORF">FME95_10465</name>
</gene>
<dbReference type="EMBL" id="VKAD01000002">
    <property type="protein sequence ID" value="TXR51846.1"/>
    <property type="molecule type" value="Genomic_DNA"/>
</dbReference>
<keyword evidence="3" id="KW-0812">Transmembrane</keyword>
<feature type="transmembrane region" description="Helical" evidence="3">
    <location>
        <begin position="154"/>
        <end position="174"/>
    </location>
</feature>
<evidence type="ECO:0000313" key="5">
    <source>
        <dbReference type="Proteomes" id="UP000321764"/>
    </source>
</evidence>
<dbReference type="InterPro" id="IPR043130">
    <property type="entry name" value="CDP-OH_PTrfase_TM_dom"/>
</dbReference>
<proteinExistence type="inferred from homology"/>
<evidence type="ECO:0000256" key="2">
    <source>
        <dbReference type="RuleBase" id="RU003750"/>
    </source>
</evidence>
<evidence type="ECO:0000313" key="4">
    <source>
        <dbReference type="EMBL" id="TXR51846.1"/>
    </source>
</evidence>
<evidence type="ECO:0000256" key="1">
    <source>
        <dbReference type="ARBA" id="ARBA00022679"/>
    </source>
</evidence>
<keyword evidence="1 2" id="KW-0808">Transferase</keyword>
<dbReference type="GO" id="GO:0016780">
    <property type="term" value="F:phosphotransferase activity, for other substituted phosphate groups"/>
    <property type="evidence" value="ECO:0007669"/>
    <property type="project" value="InterPro"/>
</dbReference>
<dbReference type="Proteomes" id="UP000321764">
    <property type="component" value="Unassembled WGS sequence"/>
</dbReference>
<dbReference type="Gene3D" id="1.20.120.1760">
    <property type="match status" value="1"/>
</dbReference>
<keyword evidence="3" id="KW-0472">Membrane</keyword>
<dbReference type="PROSITE" id="PS00379">
    <property type="entry name" value="CDP_ALCOHOL_P_TRANSF"/>
    <property type="match status" value="1"/>
</dbReference>
<dbReference type="AlphaFoldDB" id="A0A5C8Z4K5"/>
<dbReference type="InterPro" id="IPR048254">
    <property type="entry name" value="CDP_ALCOHOL_P_TRANSF_CS"/>
</dbReference>
<dbReference type="InterPro" id="IPR000462">
    <property type="entry name" value="CDP-OH_P_trans"/>
</dbReference>
<dbReference type="OrthoDB" id="9790577at2"/>
<dbReference type="Pfam" id="PF01066">
    <property type="entry name" value="CDP-OH_P_transf"/>
    <property type="match status" value="1"/>
</dbReference>
<reference evidence="4 5" key="1">
    <citation type="submission" date="2019-07" db="EMBL/GenBank/DDBJ databases">
        <title>Reinekea sp. strain SSH23 genome sequencing and assembly.</title>
        <authorList>
            <person name="Kim I."/>
        </authorList>
    </citation>
    <scope>NUCLEOTIDE SEQUENCE [LARGE SCALE GENOMIC DNA]</scope>
    <source>
        <strain evidence="4 5">SSH23</strain>
    </source>
</reference>
<feature type="transmembrane region" description="Helical" evidence="3">
    <location>
        <begin position="109"/>
        <end position="133"/>
    </location>
</feature>
<keyword evidence="3" id="KW-1133">Transmembrane helix</keyword>
<accession>A0A5C8Z4K5</accession>
<sequence length="209" mass="22914">MLDRWSLIAVKPPLRSIAKQMLRLGISANHISLFGFFIGMLAIPALALQHYLLALLFIALNRIADGLDGTVARLSKPSEQGAYLDIVLDFIFYSGVIFGFAMAAPQTNALPAAALIFSFMGTGSSFLAFAILAERLKLNSMSYPNKGFYYINGLMEGTETILFFVAMCLLPNYFPILAWVFFGLCILTTTTRVIGGSYTLAKLEKQSAE</sequence>
<feature type="transmembrane region" description="Helical" evidence="3">
    <location>
        <begin position="81"/>
        <end position="103"/>
    </location>
</feature>
<dbReference type="GO" id="GO:0016020">
    <property type="term" value="C:membrane"/>
    <property type="evidence" value="ECO:0007669"/>
    <property type="project" value="InterPro"/>
</dbReference>
<evidence type="ECO:0000256" key="3">
    <source>
        <dbReference type="SAM" id="Phobius"/>
    </source>
</evidence>
<name>A0A5C8Z4K5_9GAMM</name>
<dbReference type="GO" id="GO:0008654">
    <property type="term" value="P:phospholipid biosynthetic process"/>
    <property type="evidence" value="ECO:0007669"/>
    <property type="project" value="InterPro"/>
</dbReference>